<dbReference type="RefSeq" id="WP_022791666.1">
    <property type="nucleotide sequence ID" value="NZ_ATUU01000002.1"/>
</dbReference>
<dbReference type="PANTHER" id="PTHR35936">
    <property type="entry name" value="MEMBRANE-BOUND LYTIC MUREIN TRANSGLYCOSYLASE F"/>
    <property type="match status" value="1"/>
</dbReference>
<sequence length="274" mass="29630">MNKWMKGALGVVAAGAIIGVGISLFNHQTDGEKTKGSGYVKELKTPGKLTIGLEGNYAPFSYKNKQGKLVGYDVDVAKAVAKELKLKPVFVETKFDSLVAGLDANKYDVVFNDMGETPERREHYTFGSQYLYSQSVMIVRKDSTIKTIKDINGKRAAQTTSSNYGKAAQKAGAKIVGTPGFAEGLDLISAGKADVMLNADDAWSIFVKKHPKTNLKAIPTKDVDATGAAPMLNKQDKALAKAISKAEQKLAEQGTLRKLSEQYFGKDLTTKLEN</sequence>
<evidence type="ECO:0000256" key="3">
    <source>
        <dbReference type="ARBA" id="ARBA00022729"/>
    </source>
</evidence>
<accession>A0A0R2FUT1</accession>
<dbReference type="Proteomes" id="UP000051296">
    <property type="component" value="Unassembled WGS sequence"/>
</dbReference>
<dbReference type="SUPFAM" id="SSF53850">
    <property type="entry name" value="Periplasmic binding protein-like II"/>
    <property type="match status" value="1"/>
</dbReference>
<proteinExistence type="inferred from homology"/>
<comment type="caution">
    <text evidence="6">The sequence shown here is derived from an EMBL/GenBank/DDBJ whole genome shotgun (WGS) entry which is preliminary data.</text>
</comment>
<dbReference type="STRING" id="1123500.GCA_000420365_00907"/>
<dbReference type="InterPro" id="IPR001638">
    <property type="entry name" value="Solute-binding_3/MltF_N"/>
</dbReference>
<keyword evidence="3" id="KW-0732">Signal</keyword>
<dbReference type="PANTHER" id="PTHR35936:SF34">
    <property type="entry name" value="ABC TRANSPORTER EXTRACELLULAR-BINDING PROTEIN YCKB-RELATED"/>
    <property type="match status" value="1"/>
</dbReference>
<keyword evidence="7" id="KW-1185">Reference proteome</keyword>
<dbReference type="OrthoDB" id="8613538at2"/>
<dbReference type="PROSITE" id="PS01039">
    <property type="entry name" value="SBP_BACTERIAL_3"/>
    <property type="match status" value="1"/>
</dbReference>
<evidence type="ECO:0000256" key="1">
    <source>
        <dbReference type="ARBA" id="ARBA00004196"/>
    </source>
</evidence>
<dbReference type="EMBL" id="JQAX01000002">
    <property type="protein sequence ID" value="KRN32185.1"/>
    <property type="molecule type" value="Genomic_DNA"/>
</dbReference>
<dbReference type="eggNOG" id="COG0834">
    <property type="taxonomic scope" value="Bacteria"/>
</dbReference>
<dbReference type="InParanoid" id="A0A0R2FUT1"/>
<feature type="domain" description="Solute-binding protein family 3/N-terminal" evidence="5">
    <location>
        <begin position="48"/>
        <end position="267"/>
    </location>
</feature>
<protein>
    <submittedName>
        <fullName evidence="6">Amino acid ABC transporter substrate-binding protein</fullName>
    </submittedName>
</protein>
<evidence type="ECO:0000313" key="6">
    <source>
        <dbReference type="EMBL" id="KRN32185.1"/>
    </source>
</evidence>
<gene>
    <name evidence="6" type="ORF">IV68_GL000534</name>
</gene>
<dbReference type="SMART" id="SM00062">
    <property type="entry name" value="PBPb"/>
    <property type="match status" value="1"/>
</dbReference>
<dbReference type="AlphaFoldDB" id="A0A0R2FUT1"/>
<comment type="subcellular location">
    <subcellularLocation>
        <location evidence="1">Cell envelope</location>
    </subcellularLocation>
</comment>
<reference evidence="6 7" key="1">
    <citation type="journal article" date="2015" name="Genome Announc.">
        <title>Expanding the biotechnology potential of lactobacilli through comparative genomics of 213 strains and associated genera.</title>
        <authorList>
            <person name="Sun Z."/>
            <person name="Harris H.M."/>
            <person name="McCann A."/>
            <person name="Guo C."/>
            <person name="Argimon S."/>
            <person name="Zhang W."/>
            <person name="Yang X."/>
            <person name="Jeffery I.B."/>
            <person name="Cooney J.C."/>
            <person name="Kagawa T.F."/>
            <person name="Liu W."/>
            <person name="Song Y."/>
            <person name="Salvetti E."/>
            <person name="Wrobel A."/>
            <person name="Rasinkangas P."/>
            <person name="Parkhill J."/>
            <person name="Rea M.C."/>
            <person name="O'Sullivan O."/>
            <person name="Ritari J."/>
            <person name="Douillard F.P."/>
            <person name="Paul Ross R."/>
            <person name="Yang R."/>
            <person name="Briner A.E."/>
            <person name="Felis G.E."/>
            <person name="de Vos W.M."/>
            <person name="Barrangou R."/>
            <person name="Klaenhammer T.R."/>
            <person name="Caufield P.W."/>
            <person name="Cui Y."/>
            <person name="Zhang H."/>
            <person name="O'Toole P.W."/>
        </authorList>
    </citation>
    <scope>NUCLEOTIDE SEQUENCE [LARGE SCALE GENOMIC DNA]</scope>
    <source>
        <strain evidence="6 7">DSM 20190</strain>
    </source>
</reference>
<dbReference type="InterPro" id="IPR018313">
    <property type="entry name" value="SBP_3_CS"/>
</dbReference>
<evidence type="ECO:0000256" key="4">
    <source>
        <dbReference type="RuleBase" id="RU003744"/>
    </source>
</evidence>
<comment type="similarity">
    <text evidence="2 4">Belongs to the bacterial solute-binding protein 3 family.</text>
</comment>
<dbReference type="GO" id="GO:0030313">
    <property type="term" value="C:cell envelope"/>
    <property type="evidence" value="ECO:0007669"/>
    <property type="project" value="UniProtKB-SubCell"/>
</dbReference>
<dbReference type="FunCoup" id="A0A0R2FUT1">
    <property type="interactions" value="53"/>
</dbReference>
<evidence type="ECO:0000313" key="7">
    <source>
        <dbReference type="Proteomes" id="UP000051296"/>
    </source>
</evidence>
<dbReference type="Gene3D" id="3.40.190.10">
    <property type="entry name" value="Periplasmic binding protein-like II"/>
    <property type="match status" value="2"/>
</dbReference>
<dbReference type="PATRIC" id="fig|1123500.6.peg.537"/>
<evidence type="ECO:0000256" key="2">
    <source>
        <dbReference type="ARBA" id="ARBA00010333"/>
    </source>
</evidence>
<dbReference type="Pfam" id="PF00497">
    <property type="entry name" value="SBP_bac_3"/>
    <property type="match status" value="1"/>
</dbReference>
<organism evidence="6 7">
    <name type="scientific">Weissella halotolerans DSM 20190</name>
    <dbReference type="NCBI Taxonomy" id="1123500"/>
    <lineage>
        <taxon>Bacteria</taxon>
        <taxon>Bacillati</taxon>
        <taxon>Bacillota</taxon>
        <taxon>Bacilli</taxon>
        <taxon>Lactobacillales</taxon>
        <taxon>Lactobacillaceae</taxon>
        <taxon>Weissella</taxon>
    </lineage>
</organism>
<evidence type="ECO:0000259" key="5">
    <source>
        <dbReference type="SMART" id="SM00062"/>
    </source>
</evidence>
<name>A0A0R2FUT1_9LACO</name>